<accession>A0ACC0SZK7</accession>
<sequence length="68" mass="7745">MMPNTGIMHKENLIAQTDVWSLQFGPQKSPSLCVWLDAVLCEEDHCLLLTGDLSRDYKMTIGVLPKRR</sequence>
<proteinExistence type="predicted"/>
<evidence type="ECO:0000313" key="2">
    <source>
        <dbReference type="Proteomes" id="UP000006729"/>
    </source>
</evidence>
<comment type="caution">
    <text evidence="1">The sequence shown here is derived from an EMBL/GenBank/DDBJ whole genome shotgun (WGS) entry which is preliminary data.</text>
</comment>
<name>A0ACC0SZK7_POPTR</name>
<dbReference type="EMBL" id="CM009294">
    <property type="protein sequence ID" value="KAI9394723.1"/>
    <property type="molecule type" value="Genomic_DNA"/>
</dbReference>
<organism evidence="1 2">
    <name type="scientific">Populus trichocarpa</name>
    <name type="common">Western balsam poplar</name>
    <name type="synonym">Populus balsamifera subsp. trichocarpa</name>
    <dbReference type="NCBI Taxonomy" id="3694"/>
    <lineage>
        <taxon>Eukaryota</taxon>
        <taxon>Viridiplantae</taxon>
        <taxon>Streptophyta</taxon>
        <taxon>Embryophyta</taxon>
        <taxon>Tracheophyta</taxon>
        <taxon>Spermatophyta</taxon>
        <taxon>Magnoliopsida</taxon>
        <taxon>eudicotyledons</taxon>
        <taxon>Gunneridae</taxon>
        <taxon>Pentapetalae</taxon>
        <taxon>rosids</taxon>
        <taxon>fabids</taxon>
        <taxon>Malpighiales</taxon>
        <taxon>Salicaceae</taxon>
        <taxon>Saliceae</taxon>
        <taxon>Populus</taxon>
    </lineage>
</organism>
<evidence type="ECO:0000313" key="1">
    <source>
        <dbReference type="EMBL" id="KAI9394723.1"/>
    </source>
</evidence>
<reference evidence="1 2" key="1">
    <citation type="journal article" date="2006" name="Science">
        <title>The genome of black cottonwood, Populus trichocarpa (Torr. &amp; Gray).</title>
        <authorList>
            <person name="Tuskan G.A."/>
            <person name="Difazio S."/>
            <person name="Jansson S."/>
            <person name="Bohlmann J."/>
            <person name="Grigoriev I."/>
            <person name="Hellsten U."/>
            <person name="Putnam N."/>
            <person name="Ralph S."/>
            <person name="Rombauts S."/>
            <person name="Salamov A."/>
            <person name="Schein J."/>
            <person name="Sterck L."/>
            <person name="Aerts A."/>
            <person name="Bhalerao R.R."/>
            <person name="Bhalerao R.P."/>
            <person name="Blaudez D."/>
            <person name="Boerjan W."/>
            <person name="Brun A."/>
            <person name="Brunner A."/>
            <person name="Busov V."/>
            <person name="Campbell M."/>
            <person name="Carlson J."/>
            <person name="Chalot M."/>
            <person name="Chapman J."/>
            <person name="Chen G.L."/>
            <person name="Cooper D."/>
            <person name="Coutinho P.M."/>
            <person name="Couturier J."/>
            <person name="Covert S."/>
            <person name="Cronk Q."/>
            <person name="Cunningham R."/>
            <person name="Davis J."/>
            <person name="Degroeve S."/>
            <person name="Dejardin A."/>
            <person name="Depamphilis C."/>
            <person name="Detter J."/>
            <person name="Dirks B."/>
            <person name="Dubchak I."/>
            <person name="Duplessis S."/>
            <person name="Ehlting J."/>
            <person name="Ellis B."/>
            <person name="Gendler K."/>
            <person name="Goodstein D."/>
            <person name="Gribskov M."/>
            <person name="Grimwood J."/>
            <person name="Groover A."/>
            <person name="Gunter L."/>
            <person name="Hamberger B."/>
            <person name="Heinze B."/>
            <person name="Helariutta Y."/>
            <person name="Henrissat B."/>
            <person name="Holligan D."/>
            <person name="Holt R."/>
            <person name="Huang W."/>
            <person name="Islam-Faridi N."/>
            <person name="Jones S."/>
            <person name="Jones-Rhoades M."/>
            <person name="Jorgensen R."/>
            <person name="Joshi C."/>
            <person name="Kangasjarvi J."/>
            <person name="Karlsson J."/>
            <person name="Kelleher C."/>
            <person name="Kirkpatrick R."/>
            <person name="Kirst M."/>
            <person name="Kohler A."/>
            <person name="Kalluri U."/>
            <person name="Larimer F."/>
            <person name="Leebens-Mack J."/>
            <person name="Leple J.C."/>
            <person name="Locascio P."/>
            <person name="Lou Y."/>
            <person name="Lucas S."/>
            <person name="Martin F."/>
            <person name="Montanini B."/>
            <person name="Napoli C."/>
            <person name="Nelson D.R."/>
            <person name="Nelson C."/>
            <person name="Nieminen K."/>
            <person name="Nilsson O."/>
            <person name="Pereda V."/>
            <person name="Peter G."/>
            <person name="Philippe R."/>
            <person name="Pilate G."/>
            <person name="Poliakov A."/>
            <person name="Razumovskaya J."/>
            <person name="Richardson P."/>
            <person name="Rinaldi C."/>
            <person name="Ritland K."/>
            <person name="Rouze P."/>
            <person name="Ryaboy D."/>
            <person name="Schmutz J."/>
            <person name="Schrader J."/>
            <person name="Segerman B."/>
            <person name="Shin H."/>
            <person name="Siddiqui A."/>
            <person name="Sterky F."/>
            <person name="Terry A."/>
            <person name="Tsai C.J."/>
            <person name="Uberbacher E."/>
            <person name="Unneberg P."/>
            <person name="Vahala J."/>
            <person name="Wall K."/>
            <person name="Wessler S."/>
            <person name="Yang G."/>
            <person name="Yin T."/>
            <person name="Douglas C."/>
            <person name="Marra M."/>
            <person name="Sandberg G."/>
            <person name="Van de Peer Y."/>
            <person name="Rokhsar D."/>
        </authorList>
    </citation>
    <scope>NUCLEOTIDE SEQUENCE [LARGE SCALE GENOMIC DNA]</scope>
    <source>
        <strain evidence="2">cv. Nisqually</strain>
    </source>
</reference>
<dbReference type="Proteomes" id="UP000006729">
    <property type="component" value="Chromosome 5"/>
</dbReference>
<keyword evidence="2" id="KW-1185">Reference proteome</keyword>
<protein>
    <submittedName>
        <fullName evidence="1">Uncharacterized protein</fullName>
    </submittedName>
</protein>
<gene>
    <name evidence="1" type="ORF">POPTR_005G133550v4</name>
</gene>